<sequence>MTETKKSEGFFKKLLNKYSEFCKDLGVDNGACRSCTPIVKADEDGNLIKDVPKEKK</sequence>
<comment type="caution">
    <text evidence="1">The sequence shown here is derived from an EMBL/GenBank/DDBJ whole genome shotgun (WGS) entry which is preliminary data.</text>
</comment>
<keyword evidence="2" id="KW-1185">Reference proteome</keyword>
<dbReference type="EMBL" id="CABFKI010000012">
    <property type="protein sequence ID" value="VTU09037.1"/>
    <property type="molecule type" value="Genomic_DNA"/>
</dbReference>
<dbReference type="RefSeq" id="WP_167874951.1">
    <property type="nucleotide sequence ID" value="NZ_CABFKI010000012.1"/>
</dbReference>
<protein>
    <recommendedName>
        <fullName evidence="3">DUF5363 domain-containing protein</fullName>
    </recommendedName>
</protein>
<dbReference type="GeneID" id="86156566"/>
<evidence type="ECO:0000313" key="1">
    <source>
        <dbReference type="EMBL" id="VTU09037.1"/>
    </source>
</evidence>
<proteinExistence type="predicted"/>
<gene>
    <name evidence="1" type="ORF">SAMEA1410922_01790</name>
</gene>
<accession>A0ABY6TLD0</accession>
<evidence type="ECO:0008006" key="3">
    <source>
        <dbReference type="Google" id="ProtNLM"/>
    </source>
</evidence>
<dbReference type="Pfam" id="PF17320">
    <property type="entry name" value="DUF5363"/>
    <property type="match status" value="1"/>
</dbReference>
<organism evidence="1 2">
    <name type="scientific">Actinobacillus porcinus</name>
    <dbReference type="NCBI Taxonomy" id="51048"/>
    <lineage>
        <taxon>Bacteria</taxon>
        <taxon>Pseudomonadati</taxon>
        <taxon>Pseudomonadota</taxon>
        <taxon>Gammaproteobacteria</taxon>
        <taxon>Pasteurellales</taxon>
        <taxon>Pasteurellaceae</taxon>
        <taxon>Actinobacillus</taxon>
    </lineage>
</organism>
<evidence type="ECO:0000313" key="2">
    <source>
        <dbReference type="Proteomes" id="UP000308167"/>
    </source>
</evidence>
<name>A0ABY6TLD0_9PAST</name>
<dbReference type="InterPro" id="IPR035292">
    <property type="entry name" value="DUF5363"/>
</dbReference>
<dbReference type="Proteomes" id="UP000308167">
    <property type="component" value="Unassembled WGS sequence"/>
</dbReference>
<reference evidence="1 2" key="1">
    <citation type="submission" date="2019-05" db="EMBL/GenBank/DDBJ databases">
        <authorList>
            <consortium name="Pathogen Informatics"/>
        </authorList>
    </citation>
    <scope>NUCLEOTIDE SEQUENCE [LARGE SCALE GENOMIC DNA]</scope>
    <source>
        <strain evidence="1 2">NM319</strain>
    </source>
</reference>